<evidence type="ECO:0000256" key="1">
    <source>
        <dbReference type="SAM" id="MobiDB-lite"/>
    </source>
</evidence>
<feature type="compositionally biased region" description="Polar residues" evidence="1">
    <location>
        <begin position="239"/>
        <end position="248"/>
    </location>
</feature>
<feature type="compositionally biased region" description="Basic and acidic residues" evidence="1">
    <location>
        <begin position="249"/>
        <end position="272"/>
    </location>
</feature>
<name>A0A7S4VLB4_9STRA</name>
<protein>
    <submittedName>
        <fullName evidence="2">Uncharacterized protein</fullName>
    </submittedName>
</protein>
<sequence>MQQPRLPSRNHTQFDMRKLAYFVLSFLILDKCPLHSMATANNLNKLRGMDQKHQIKNRQHKTLSSYSSNRKLSSTLSCSDDTVPFRIHLITDNYGPSETSYSLLDENGAILLDAKVGNLWNNMGYQYEDCVPKDMCYVFTIKDEYGDGICCGQGTGSYFLLYDGVEVASGGDFGSMATHLIGCESWSPSAMPSLSLYPSLSPTLSLDSTSPTMSSFEPTLSLYPSLSPTLSSNPTMSLRPSSSPTSIEQRLEKERKEREKEREALTANRTES</sequence>
<reference evidence="2" key="1">
    <citation type="submission" date="2021-01" db="EMBL/GenBank/DDBJ databases">
        <authorList>
            <person name="Corre E."/>
            <person name="Pelletier E."/>
            <person name="Niang G."/>
            <person name="Scheremetjew M."/>
            <person name="Finn R."/>
            <person name="Kale V."/>
            <person name="Holt S."/>
            <person name="Cochrane G."/>
            <person name="Meng A."/>
            <person name="Brown T."/>
            <person name="Cohen L."/>
        </authorList>
    </citation>
    <scope>NUCLEOTIDE SEQUENCE</scope>
    <source>
        <strain evidence="2">GSO104</strain>
    </source>
</reference>
<feature type="region of interest" description="Disordered" evidence="1">
    <location>
        <begin position="230"/>
        <end position="272"/>
    </location>
</feature>
<evidence type="ECO:0000313" key="2">
    <source>
        <dbReference type="EMBL" id="CAE4636560.1"/>
    </source>
</evidence>
<proteinExistence type="predicted"/>
<dbReference type="EMBL" id="HBNS01038917">
    <property type="protein sequence ID" value="CAE4636560.1"/>
    <property type="molecule type" value="Transcribed_RNA"/>
</dbReference>
<organism evidence="2">
    <name type="scientific">Ditylum brightwellii</name>
    <dbReference type="NCBI Taxonomy" id="49249"/>
    <lineage>
        <taxon>Eukaryota</taxon>
        <taxon>Sar</taxon>
        <taxon>Stramenopiles</taxon>
        <taxon>Ochrophyta</taxon>
        <taxon>Bacillariophyta</taxon>
        <taxon>Mediophyceae</taxon>
        <taxon>Lithodesmiophycidae</taxon>
        <taxon>Lithodesmiales</taxon>
        <taxon>Lithodesmiaceae</taxon>
        <taxon>Ditylum</taxon>
    </lineage>
</organism>
<gene>
    <name evidence="2" type="ORF">DBRI00130_LOCUS30358</name>
</gene>
<accession>A0A7S4VLB4</accession>
<dbReference type="AlphaFoldDB" id="A0A7S4VLB4"/>